<evidence type="ECO:0000313" key="1">
    <source>
        <dbReference type="EMBL" id="QDT11421.1"/>
    </source>
</evidence>
<gene>
    <name evidence="1" type="ORF">K239x_34180</name>
</gene>
<sequence length="76" mass="8516">MILEQMPVSSLQPDQVFLCRHGLLYRYLGGRVASLIRLADGAEPVHETATRFSAREVVELVPRLRKSSTASVQHQV</sequence>
<protein>
    <submittedName>
        <fullName evidence="1">Uncharacterized protein</fullName>
    </submittedName>
</protein>
<accession>A0A517NWB8</accession>
<reference evidence="1 2" key="1">
    <citation type="submission" date="2019-02" db="EMBL/GenBank/DDBJ databases">
        <title>Deep-cultivation of Planctomycetes and their phenomic and genomic characterization uncovers novel biology.</title>
        <authorList>
            <person name="Wiegand S."/>
            <person name="Jogler M."/>
            <person name="Boedeker C."/>
            <person name="Pinto D."/>
            <person name="Vollmers J."/>
            <person name="Rivas-Marin E."/>
            <person name="Kohn T."/>
            <person name="Peeters S.H."/>
            <person name="Heuer A."/>
            <person name="Rast P."/>
            <person name="Oberbeckmann S."/>
            <person name="Bunk B."/>
            <person name="Jeske O."/>
            <person name="Meyerdierks A."/>
            <person name="Storesund J.E."/>
            <person name="Kallscheuer N."/>
            <person name="Luecker S."/>
            <person name="Lage O.M."/>
            <person name="Pohl T."/>
            <person name="Merkel B.J."/>
            <person name="Hornburger P."/>
            <person name="Mueller R.-W."/>
            <person name="Bruemmer F."/>
            <person name="Labrenz M."/>
            <person name="Spormann A.M."/>
            <person name="Op den Camp H."/>
            <person name="Overmann J."/>
            <person name="Amann R."/>
            <person name="Jetten M.S.M."/>
            <person name="Mascher T."/>
            <person name="Medema M.H."/>
            <person name="Devos D.P."/>
            <person name="Kaster A.-K."/>
            <person name="Ovreas L."/>
            <person name="Rohde M."/>
            <person name="Galperin M.Y."/>
            <person name="Jogler C."/>
        </authorList>
    </citation>
    <scope>NUCLEOTIDE SEQUENCE [LARGE SCALE GENOMIC DNA]</scope>
    <source>
        <strain evidence="1 2">K23_9</strain>
    </source>
</reference>
<organism evidence="1 2">
    <name type="scientific">Stieleria marina</name>
    <dbReference type="NCBI Taxonomy" id="1930275"/>
    <lineage>
        <taxon>Bacteria</taxon>
        <taxon>Pseudomonadati</taxon>
        <taxon>Planctomycetota</taxon>
        <taxon>Planctomycetia</taxon>
        <taxon>Pirellulales</taxon>
        <taxon>Pirellulaceae</taxon>
        <taxon>Stieleria</taxon>
    </lineage>
</organism>
<evidence type="ECO:0000313" key="2">
    <source>
        <dbReference type="Proteomes" id="UP000319817"/>
    </source>
</evidence>
<dbReference type="RefSeq" id="WP_145419255.1">
    <property type="nucleotide sequence ID" value="NZ_CP036526.1"/>
</dbReference>
<name>A0A517NWB8_9BACT</name>
<proteinExistence type="predicted"/>
<keyword evidence="2" id="KW-1185">Reference proteome</keyword>
<dbReference type="AlphaFoldDB" id="A0A517NWB8"/>
<dbReference type="EMBL" id="CP036526">
    <property type="protein sequence ID" value="QDT11421.1"/>
    <property type="molecule type" value="Genomic_DNA"/>
</dbReference>
<dbReference type="Proteomes" id="UP000319817">
    <property type="component" value="Chromosome"/>
</dbReference>